<evidence type="ECO:0000256" key="6">
    <source>
        <dbReference type="ARBA" id="ARBA00022806"/>
    </source>
</evidence>
<dbReference type="STRING" id="872965.SE16_12735"/>
<dbReference type="Pfam" id="PF13086">
    <property type="entry name" value="AAA_11"/>
    <property type="match status" value="2"/>
</dbReference>
<evidence type="ECO:0000259" key="10">
    <source>
        <dbReference type="SMART" id="SM00382"/>
    </source>
</evidence>
<accession>A0A0M9UBQ1</accession>
<keyword evidence="13" id="KW-1185">Reference proteome</keyword>
<evidence type="ECO:0000256" key="3">
    <source>
        <dbReference type="ARBA" id="ARBA00022741"/>
    </source>
</evidence>
<dbReference type="Proteomes" id="UP000050502">
    <property type="component" value="Unassembled WGS sequence"/>
</dbReference>
<dbReference type="AlphaFoldDB" id="A0A0M9UBQ1"/>
<evidence type="ECO:0000256" key="2">
    <source>
        <dbReference type="ARBA" id="ARBA00022722"/>
    </source>
</evidence>
<name>A0A0M9UBQ1_9CHLR</name>
<keyword evidence="6" id="KW-0347">Helicase</keyword>
<dbReference type="InParanoid" id="A0A0M9UBQ1"/>
<comment type="caution">
    <text evidence="11">The sequence shown here is derived from an EMBL/GenBank/DDBJ whole genome shotgun (WGS) entry which is preliminary data.</text>
</comment>
<dbReference type="InterPro" id="IPR003593">
    <property type="entry name" value="AAA+_ATPase"/>
</dbReference>
<dbReference type="OrthoDB" id="9757917at2"/>
<dbReference type="PANTHER" id="PTHR43788">
    <property type="entry name" value="DNA2/NAM7 HELICASE FAMILY MEMBER"/>
    <property type="match status" value="1"/>
</dbReference>
<reference evidence="13" key="3">
    <citation type="submission" date="2015-08" db="EMBL/GenBank/DDBJ databases">
        <title>Draft Genome Sequence of a Heterotrophic Facultative Anaerobic Bacterium Ardenticatena maritima Strain 110S.</title>
        <authorList>
            <person name="Kawaichi S."/>
            <person name="Yoshida T."/>
            <person name="Sako Y."/>
            <person name="Nakamura R."/>
        </authorList>
    </citation>
    <scope>NUCLEOTIDE SEQUENCE [LARGE SCALE GENOMIC DNA]</scope>
    <source>
        <strain evidence="13">110S</strain>
    </source>
</reference>
<dbReference type="InterPro" id="IPR047187">
    <property type="entry name" value="SF1_C_Upf1"/>
</dbReference>
<dbReference type="InterPro" id="IPR038726">
    <property type="entry name" value="PDDEXK_AddAB-type"/>
</dbReference>
<dbReference type="GO" id="GO:0005524">
    <property type="term" value="F:ATP binding"/>
    <property type="evidence" value="ECO:0007669"/>
    <property type="project" value="UniProtKB-KW"/>
</dbReference>
<dbReference type="PANTHER" id="PTHR43788:SF8">
    <property type="entry name" value="DNA-BINDING PROTEIN SMUBP-2"/>
    <property type="match status" value="1"/>
</dbReference>
<evidence type="ECO:0000256" key="9">
    <source>
        <dbReference type="ARBA" id="ARBA00023204"/>
    </source>
</evidence>
<dbReference type="InterPro" id="IPR050534">
    <property type="entry name" value="Coronavir_polyprotein_1ab"/>
</dbReference>
<dbReference type="GO" id="GO:0043139">
    <property type="term" value="F:5'-3' DNA helicase activity"/>
    <property type="evidence" value="ECO:0007669"/>
    <property type="project" value="TreeGrafter"/>
</dbReference>
<evidence type="ECO:0000313" key="11">
    <source>
        <dbReference type="EMBL" id="GAP62094.1"/>
    </source>
</evidence>
<sequence>MPVELWYINGLTDLTPPLDEAVHALNNLLGNDDAFYIAVAGFPAADLLVWKAEGVVLVFTDPTRPARQRIARLVAACERAGVPLLHDAVTAVRLASPGETADDAVAPDHLPHACYTARHPAWRTTYRAVRRLLAHHWHGRIVPLPRPCTATSLPLASPTYAAGSTAAWVQARLPLLVEHQPTLDAGDDADFCLPCHYRHDGQRCDVPNVRGDVVMALQSAGAAALHLETPDGDRLLRLEGAWTPLAAALHHAGRQSDRRLQVLAYHLRRAPDDTLVADDASLVIVEPDWLVNVRALVEADFCPRSYLLQRFNPRSPNAPAVRGNIIHTLFEEMVSRVPTAPAAWQRAIETAWRISALHLALLHLDVREFFANDVRPILERLYRWHRAESLPSPTGRSETFLLAPQVGLKGRIDALWEIPGNVWVGELKTGKPWGERIRLGDQVQLAAYVLMTLARRWARPEGYQAFVLYPNGEGDKAVRYDAALNPHVFQQVVIARNRVVLIDHLGFAPFEQYSANKCRKCVAAEVCEAATVLLGHKDTRPWADVRGRFGFERQFDAETRRWFRTWVRLLDQELTVVKAAHATLWAMTPDARVQTGATIILDRQTDYRDLRAQGEGVLYTFAADNQSELRAGDYVLLSEAPGPLSGRMAEATIVAIDETSLTVQVDEPLEFTPQLVDQYTSEDLLTRQYTPLWLWLKQPPERRDLVIRHRAPLFDAAVPRLHHAPTIGGRPLNERQQEALDKLARMRDYMLVQGPPGTGKTTLIAALVRECLARGERVLLAAGTNTAVDNMVRALLDVGLGEHVVRLGNPLRTDPQVHGRLLGELAFHEDVETHIAQMRRLLLEAPVLAATASTWMRGTWDGALRFDVAIVDEAGQMTLPATLAPLRFARKFVLIGDHKQLPPVVQSEGRRRMSDILFEDQTPRLSRSLFEDLIVADMQRGGIATVMLEEQYRMNADICRIASERWYDNRLVPGTDEVARARLAVGALPDDAYAPIRDPARPVVWVDTPLSANGLPRQNEHEAALVADLLEGYFAAGLTWEQVGVIAPFRAQVAAIRRMLVRRFGEGALEHIRNSVDTVDRFQGQERDLIIVSLSLYAPFVPDLLRDERRLNVAITRARRKLILLGSLAVLKKEPIYAALVSSLDSNRFVWG</sequence>
<dbReference type="InterPro" id="IPR041679">
    <property type="entry name" value="DNA2/NAM7-like_C"/>
</dbReference>
<dbReference type="EMBL" id="LGKN01000006">
    <property type="protein sequence ID" value="KPL87337.1"/>
    <property type="molecule type" value="Genomic_DNA"/>
</dbReference>
<dbReference type="GO" id="GO:0004527">
    <property type="term" value="F:exonuclease activity"/>
    <property type="evidence" value="ECO:0007669"/>
    <property type="project" value="UniProtKB-KW"/>
</dbReference>
<dbReference type="InterPro" id="IPR011604">
    <property type="entry name" value="PDDEXK-like_dom_sf"/>
</dbReference>
<comment type="similarity">
    <text evidence="1">Belongs to the DNA2/NAM7 helicase family.</text>
</comment>
<dbReference type="RefSeq" id="WP_054492019.1">
    <property type="nucleotide sequence ID" value="NZ_BBZA01000031.1"/>
</dbReference>
<keyword evidence="4" id="KW-0227">DNA damage</keyword>
<evidence type="ECO:0000256" key="7">
    <source>
        <dbReference type="ARBA" id="ARBA00022839"/>
    </source>
</evidence>
<evidence type="ECO:0000313" key="12">
    <source>
        <dbReference type="EMBL" id="KPL87337.1"/>
    </source>
</evidence>
<evidence type="ECO:0000256" key="1">
    <source>
        <dbReference type="ARBA" id="ARBA00007913"/>
    </source>
</evidence>
<dbReference type="EMBL" id="BBZA01000031">
    <property type="protein sequence ID" value="GAP62094.1"/>
    <property type="molecule type" value="Genomic_DNA"/>
</dbReference>
<keyword evidence="3" id="KW-0547">Nucleotide-binding</keyword>
<evidence type="ECO:0000256" key="5">
    <source>
        <dbReference type="ARBA" id="ARBA00022801"/>
    </source>
</evidence>
<proteinExistence type="inferred from homology"/>
<evidence type="ECO:0000313" key="13">
    <source>
        <dbReference type="Proteomes" id="UP000037784"/>
    </source>
</evidence>
<dbReference type="Pfam" id="PF12705">
    <property type="entry name" value="PDDEXK_1"/>
    <property type="match status" value="1"/>
</dbReference>
<keyword evidence="9" id="KW-0234">DNA repair</keyword>
<dbReference type="InterPro" id="IPR041677">
    <property type="entry name" value="DNA2/NAM7_AAA_11"/>
</dbReference>
<organism evidence="11 13">
    <name type="scientific">Ardenticatena maritima</name>
    <dbReference type="NCBI Taxonomy" id="872965"/>
    <lineage>
        <taxon>Bacteria</taxon>
        <taxon>Bacillati</taxon>
        <taxon>Chloroflexota</taxon>
        <taxon>Ardenticatenia</taxon>
        <taxon>Ardenticatenales</taxon>
        <taxon>Ardenticatenaceae</taxon>
        <taxon>Ardenticatena</taxon>
    </lineage>
</organism>
<dbReference type="Gene3D" id="3.40.50.300">
    <property type="entry name" value="P-loop containing nucleotide triphosphate hydrolases"/>
    <property type="match status" value="2"/>
</dbReference>
<dbReference type="InterPro" id="IPR027417">
    <property type="entry name" value="P-loop_NTPase"/>
</dbReference>
<dbReference type="GO" id="GO:0006281">
    <property type="term" value="P:DNA repair"/>
    <property type="evidence" value="ECO:0007669"/>
    <property type="project" value="UniProtKB-KW"/>
</dbReference>
<dbReference type="SUPFAM" id="SSF52540">
    <property type="entry name" value="P-loop containing nucleoside triphosphate hydrolases"/>
    <property type="match status" value="1"/>
</dbReference>
<reference evidence="12 14" key="2">
    <citation type="submission" date="2015-07" db="EMBL/GenBank/DDBJ databases">
        <title>Whole genome sequence of Ardenticatena maritima DSM 23922.</title>
        <authorList>
            <person name="Hemp J."/>
            <person name="Ward L.M."/>
            <person name="Pace L.A."/>
            <person name="Fischer W.W."/>
        </authorList>
    </citation>
    <scope>NUCLEOTIDE SEQUENCE [LARGE SCALE GENOMIC DNA]</scope>
    <source>
        <strain evidence="12 14">110S</strain>
    </source>
</reference>
<keyword evidence="2" id="KW-0540">Nuclease</keyword>
<reference evidence="11 13" key="1">
    <citation type="journal article" date="2015" name="Genome Announc.">
        <title>Draft Genome Sequence of a Heterotrophic Facultative Anaerobic Thermophilic Bacterium, Ardenticatena maritima Strain 110ST.</title>
        <authorList>
            <person name="Kawaichi S."/>
            <person name="Yoshida T."/>
            <person name="Sako Y."/>
            <person name="Nakamura R."/>
        </authorList>
    </citation>
    <scope>NUCLEOTIDE SEQUENCE [LARGE SCALE GENOMIC DNA]</scope>
    <source>
        <strain evidence="11 13">110S</strain>
    </source>
</reference>
<keyword evidence="8" id="KW-0067">ATP-binding</keyword>
<keyword evidence="5" id="KW-0378">Hydrolase</keyword>
<protein>
    <recommendedName>
        <fullName evidence="10">AAA+ ATPase domain-containing protein</fullName>
    </recommendedName>
</protein>
<evidence type="ECO:0000256" key="8">
    <source>
        <dbReference type="ARBA" id="ARBA00022840"/>
    </source>
</evidence>
<evidence type="ECO:0000313" key="14">
    <source>
        <dbReference type="Proteomes" id="UP000050502"/>
    </source>
</evidence>
<gene>
    <name evidence="11" type="ORF">ARMA_0517</name>
    <name evidence="12" type="ORF">SE16_12735</name>
</gene>
<dbReference type="CDD" id="cd18808">
    <property type="entry name" value="SF1_C_Upf1"/>
    <property type="match status" value="1"/>
</dbReference>
<dbReference type="Gene3D" id="3.90.320.10">
    <property type="match status" value="1"/>
</dbReference>
<keyword evidence="7" id="KW-0269">Exonuclease</keyword>
<dbReference type="Proteomes" id="UP000037784">
    <property type="component" value="Unassembled WGS sequence"/>
</dbReference>
<feature type="domain" description="AAA+ ATPase" evidence="10">
    <location>
        <begin position="746"/>
        <end position="924"/>
    </location>
</feature>
<dbReference type="SMART" id="SM00382">
    <property type="entry name" value="AAA"/>
    <property type="match status" value="1"/>
</dbReference>
<dbReference type="Pfam" id="PF13087">
    <property type="entry name" value="AAA_12"/>
    <property type="match status" value="1"/>
</dbReference>
<evidence type="ECO:0000256" key="4">
    <source>
        <dbReference type="ARBA" id="ARBA00022763"/>
    </source>
</evidence>